<sequence>MKIKITCISIALLATIIVNAQITTVNRNIKKEVSNVDATNLYKDIKRNAQSRTTLLKKIANKNKKGHINADWAKSGETDEYRGLIKIPAISFPGYVRVTLTHADKDLGPKMSITAAGSKGGVIITGSPGATENNRTRTAHFSVHPGMTYDVIIEPHNDPESYIPPIPYKLEWEYTGLEDIYEPNDTQKQAKYIDLNKTVTAYAIVGHIKNGVAGNDENLNDWYSVVLDESKKIHINTLSAPNDTNLDIRLYDASGKSLGISRGFNSITSSRSLSKGVYLIQVKCLLKNNGYRKVQYQSKPVPDHFKKPYKFMVSKV</sequence>
<dbReference type="Gene3D" id="2.60.120.380">
    <property type="match status" value="1"/>
</dbReference>
<reference evidence="2 3" key="1">
    <citation type="submission" date="2015-04" db="EMBL/GenBank/DDBJ databases">
        <title>Complete genome of flavobacterium.</title>
        <authorList>
            <person name="Kwon Y.M."/>
            <person name="Kim S.-J."/>
        </authorList>
    </citation>
    <scope>NUCLEOTIDE SEQUENCE [LARGE SCALE GENOMIC DNA]</scope>
    <source>
        <strain evidence="2 3">DK169</strain>
    </source>
</reference>
<protein>
    <recommendedName>
        <fullName evidence="4">Secretion system C-terminal sorting domain-containing protein</fullName>
    </recommendedName>
</protein>
<accession>A0A0Q0XH12</accession>
<dbReference type="SUPFAM" id="SSF89260">
    <property type="entry name" value="Collagen-binding domain"/>
    <property type="match status" value="1"/>
</dbReference>
<keyword evidence="3" id="KW-1185">Reference proteome</keyword>
<keyword evidence="1" id="KW-0732">Signal</keyword>
<evidence type="ECO:0000313" key="2">
    <source>
        <dbReference type="EMBL" id="KQC30369.1"/>
    </source>
</evidence>
<dbReference type="EMBL" id="LCTZ01000002">
    <property type="protein sequence ID" value="KQC30369.1"/>
    <property type="molecule type" value="Genomic_DNA"/>
</dbReference>
<feature type="signal peptide" evidence="1">
    <location>
        <begin position="1"/>
        <end position="20"/>
    </location>
</feature>
<dbReference type="STRING" id="346185.AAY42_11140"/>
<evidence type="ECO:0008006" key="4">
    <source>
        <dbReference type="Google" id="ProtNLM"/>
    </source>
</evidence>
<dbReference type="OrthoDB" id="1447546at2"/>
<dbReference type="AlphaFoldDB" id="A0A0Q0XH12"/>
<comment type="caution">
    <text evidence="2">The sequence shown here is derived from an EMBL/GenBank/DDBJ whole genome shotgun (WGS) entry which is preliminary data.</text>
</comment>
<organism evidence="2 3">
    <name type="scientific">Flagellimonas eckloniae</name>
    <dbReference type="NCBI Taxonomy" id="346185"/>
    <lineage>
        <taxon>Bacteria</taxon>
        <taxon>Pseudomonadati</taxon>
        <taxon>Bacteroidota</taxon>
        <taxon>Flavobacteriia</taxon>
        <taxon>Flavobacteriales</taxon>
        <taxon>Flavobacteriaceae</taxon>
        <taxon>Flagellimonas</taxon>
    </lineage>
</organism>
<dbReference type="Proteomes" id="UP000050827">
    <property type="component" value="Unassembled WGS sequence"/>
</dbReference>
<feature type="chain" id="PRO_5006186524" description="Secretion system C-terminal sorting domain-containing protein" evidence="1">
    <location>
        <begin position="21"/>
        <end position="316"/>
    </location>
</feature>
<name>A0A0Q0XH12_9FLAO</name>
<gene>
    <name evidence="2" type="ORF">AAY42_11140</name>
</gene>
<evidence type="ECO:0000256" key="1">
    <source>
        <dbReference type="SAM" id="SignalP"/>
    </source>
</evidence>
<evidence type="ECO:0000313" key="3">
    <source>
        <dbReference type="Proteomes" id="UP000050827"/>
    </source>
</evidence>
<proteinExistence type="predicted"/>
<dbReference type="RefSeq" id="WP_055395191.1">
    <property type="nucleotide sequence ID" value="NZ_LCTZ01000002.1"/>
</dbReference>